<dbReference type="Gramene" id="KFK27851">
    <property type="protein sequence ID" value="KFK27851"/>
    <property type="gene ID" value="AALP_AA8G437900"/>
</dbReference>
<name>A0A087GD99_ARAAL</name>
<evidence type="ECO:0000256" key="2">
    <source>
        <dbReference type="ARBA" id="ARBA00023157"/>
    </source>
</evidence>
<dbReference type="SUPFAM" id="SSF51110">
    <property type="entry name" value="alpha-D-mannose-specific plant lectins"/>
    <property type="match status" value="1"/>
</dbReference>
<dbReference type="EMBL" id="CM002876">
    <property type="protein sequence ID" value="KFK27851.1"/>
    <property type="molecule type" value="Genomic_DNA"/>
</dbReference>
<feature type="domain" description="Bulb-type lectin" evidence="4">
    <location>
        <begin position="1"/>
        <end position="125"/>
    </location>
</feature>
<protein>
    <recommendedName>
        <fullName evidence="4">Bulb-type lectin domain-containing protein</fullName>
    </recommendedName>
</protein>
<keyword evidence="1" id="KW-0732">Signal</keyword>
<keyword evidence="6" id="KW-1185">Reference proteome</keyword>
<reference evidence="6" key="1">
    <citation type="journal article" date="2015" name="Nat. Plants">
        <title>Genome expansion of Arabis alpina linked with retrotransposition and reduced symmetric DNA methylation.</title>
        <authorList>
            <person name="Willing E.M."/>
            <person name="Rawat V."/>
            <person name="Mandakova T."/>
            <person name="Maumus F."/>
            <person name="James G.V."/>
            <person name="Nordstroem K.J."/>
            <person name="Becker C."/>
            <person name="Warthmann N."/>
            <person name="Chica C."/>
            <person name="Szarzynska B."/>
            <person name="Zytnicki M."/>
            <person name="Albani M.C."/>
            <person name="Kiefer C."/>
            <person name="Bergonzi S."/>
            <person name="Castaings L."/>
            <person name="Mateos J.L."/>
            <person name="Berns M.C."/>
            <person name="Bujdoso N."/>
            <person name="Piofczyk T."/>
            <person name="de Lorenzo L."/>
            <person name="Barrero-Sicilia C."/>
            <person name="Mateos I."/>
            <person name="Piednoel M."/>
            <person name="Hagmann J."/>
            <person name="Chen-Min-Tao R."/>
            <person name="Iglesias-Fernandez R."/>
            <person name="Schuster S.C."/>
            <person name="Alonso-Blanco C."/>
            <person name="Roudier F."/>
            <person name="Carbonero P."/>
            <person name="Paz-Ares J."/>
            <person name="Davis S.J."/>
            <person name="Pecinka A."/>
            <person name="Quesneville H."/>
            <person name="Colot V."/>
            <person name="Lysak M.A."/>
            <person name="Weigel D."/>
            <person name="Coupland G."/>
            <person name="Schneeberger K."/>
        </authorList>
    </citation>
    <scope>NUCLEOTIDE SEQUENCE [LARGE SCALE GENOMIC DNA]</scope>
    <source>
        <strain evidence="6">cv. Pajares</strain>
    </source>
</reference>
<dbReference type="Proteomes" id="UP000029120">
    <property type="component" value="Chromosome 8"/>
</dbReference>
<dbReference type="InterPro" id="IPR051343">
    <property type="entry name" value="G-type_lectin_kinases/EP1-like"/>
</dbReference>
<organism evidence="5 6">
    <name type="scientific">Arabis alpina</name>
    <name type="common">Alpine rock-cress</name>
    <dbReference type="NCBI Taxonomy" id="50452"/>
    <lineage>
        <taxon>Eukaryota</taxon>
        <taxon>Viridiplantae</taxon>
        <taxon>Streptophyta</taxon>
        <taxon>Embryophyta</taxon>
        <taxon>Tracheophyta</taxon>
        <taxon>Spermatophyta</taxon>
        <taxon>Magnoliopsida</taxon>
        <taxon>eudicotyledons</taxon>
        <taxon>Gunneridae</taxon>
        <taxon>Pentapetalae</taxon>
        <taxon>rosids</taxon>
        <taxon>malvids</taxon>
        <taxon>Brassicales</taxon>
        <taxon>Brassicaceae</taxon>
        <taxon>Arabideae</taxon>
        <taxon>Arabis</taxon>
    </lineage>
</organism>
<dbReference type="PROSITE" id="PS50927">
    <property type="entry name" value="BULB_LECTIN"/>
    <property type="match status" value="1"/>
</dbReference>
<keyword evidence="2" id="KW-1015">Disulfide bond</keyword>
<dbReference type="Gene3D" id="2.90.10.10">
    <property type="entry name" value="Bulb-type lectin domain"/>
    <property type="match status" value="1"/>
</dbReference>
<dbReference type="AlphaFoldDB" id="A0A087GD99"/>
<dbReference type="Pfam" id="PF01453">
    <property type="entry name" value="B_lectin"/>
    <property type="match status" value="1"/>
</dbReference>
<accession>A0A087GD99</accession>
<dbReference type="InterPro" id="IPR001480">
    <property type="entry name" value="Bulb-type_lectin_dom"/>
</dbReference>
<evidence type="ECO:0000256" key="1">
    <source>
        <dbReference type="ARBA" id="ARBA00022729"/>
    </source>
</evidence>
<keyword evidence="3" id="KW-0325">Glycoprotein</keyword>
<evidence type="ECO:0000313" key="6">
    <source>
        <dbReference type="Proteomes" id="UP000029120"/>
    </source>
</evidence>
<dbReference type="OrthoDB" id="1086319at2759"/>
<evidence type="ECO:0000313" key="5">
    <source>
        <dbReference type="EMBL" id="KFK27851.1"/>
    </source>
</evidence>
<dbReference type="PANTHER" id="PTHR47976:SF15">
    <property type="entry name" value="G-TYPE LECTIN S-RECEPTOR-LIKE SERINE_THREONINE-PROTEIN KINASE RLK1"/>
    <property type="match status" value="1"/>
</dbReference>
<dbReference type="PANTHER" id="PTHR47976">
    <property type="entry name" value="G-TYPE LECTIN S-RECEPTOR-LIKE SERINE/THREONINE-PROTEIN KINASE SD2-5"/>
    <property type="match status" value="1"/>
</dbReference>
<evidence type="ECO:0000259" key="4">
    <source>
        <dbReference type="PROSITE" id="PS50927"/>
    </source>
</evidence>
<proteinExistence type="predicted"/>
<dbReference type="InterPro" id="IPR036426">
    <property type="entry name" value="Bulb-type_lectin_dom_sf"/>
</dbReference>
<dbReference type="eggNOG" id="ENOG502QQEW">
    <property type="taxonomic scope" value="Eukaryota"/>
</dbReference>
<gene>
    <name evidence="5" type="ordered locus">AALP_Aa8g437900</name>
</gene>
<sequence length="153" mass="17045">MRSLTASESQQFSRSWLSPSRDFAFGFRKIQPNHGFTLSIWFDKIPDKTIVWHAQVNTTTGLFLDGSKVTLTANRGLVLTDPRGQELWRSSLPPSSVNVSRGSITDAGKFALLSEDSETELWSSFANPTDTLLPTQVSLLIIFTVMFVITFGE</sequence>
<evidence type="ECO:0000256" key="3">
    <source>
        <dbReference type="ARBA" id="ARBA00023180"/>
    </source>
</evidence>
<dbReference type="SMART" id="SM00108">
    <property type="entry name" value="B_lectin"/>
    <property type="match status" value="1"/>
</dbReference>